<reference evidence="5 6" key="1">
    <citation type="submission" date="2024-04" db="EMBL/GenBank/DDBJ databases">
        <authorList>
            <consortium name="Genoscope - CEA"/>
            <person name="William W."/>
        </authorList>
    </citation>
    <scope>NUCLEOTIDE SEQUENCE [LARGE SCALE GENOMIC DNA]</scope>
</reference>
<evidence type="ECO:0000313" key="6">
    <source>
        <dbReference type="Proteomes" id="UP001497497"/>
    </source>
</evidence>
<dbReference type="GO" id="GO:0005525">
    <property type="term" value="F:GTP binding"/>
    <property type="evidence" value="ECO:0007669"/>
    <property type="project" value="UniProtKB-KW"/>
</dbReference>
<comment type="caution">
    <text evidence="5">The sequence shown here is derived from an EMBL/GenBank/DDBJ whole genome shotgun (WGS) entry which is preliminary data.</text>
</comment>
<name>A0AAV2HL05_LYMST</name>
<dbReference type="Proteomes" id="UP001497497">
    <property type="component" value="Unassembled WGS sequence"/>
</dbReference>
<keyword evidence="3" id="KW-0342">GTP-binding</keyword>
<keyword evidence="6" id="KW-1185">Reference proteome</keyword>
<accession>A0AAV2HL05</accession>
<evidence type="ECO:0000256" key="1">
    <source>
        <dbReference type="ARBA" id="ARBA00008535"/>
    </source>
</evidence>
<dbReference type="EMBL" id="CAXITT010000179">
    <property type="protein sequence ID" value="CAL1534693.1"/>
    <property type="molecule type" value="Genomic_DNA"/>
</dbReference>
<dbReference type="Gene3D" id="3.40.50.300">
    <property type="entry name" value="P-loop containing nucleotide triphosphate hydrolases"/>
    <property type="match status" value="1"/>
</dbReference>
<organism evidence="5 6">
    <name type="scientific">Lymnaea stagnalis</name>
    <name type="common">Great pond snail</name>
    <name type="synonym">Helix stagnalis</name>
    <dbReference type="NCBI Taxonomy" id="6523"/>
    <lineage>
        <taxon>Eukaryota</taxon>
        <taxon>Metazoa</taxon>
        <taxon>Spiralia</taxon>
        <taxon>Lophotrochozoa</taxon>
        <taxon>Mollusca</taxon>
        <taxon>Gastropoda</taxon>
        <taxon>Heterobranchia</taxon>
        <taxon>Euthyneura</taxon>
        <taxon>Panpulmonata</taxon>
        <taxon>Hygrophila</taxon>
        <taxon>Lymnaeoidea</taxon>
        <taxon>Lymnaeidae</taxon>
        <taxon>Lymnaea</taxon>
    </lineage>
</organism>
<dbReference type="SUPFAM" id="SSF52540">
    <property type="entry name" value="P-loop containing nucleoside triphosphate hydrolases"/>
    <property type="match status" value="1"/>
</dbReference>
<dbReference type="Pfam" id="PF04548">
    <property type="entry name" value="AIG1"/>
    <property type="match status" value="1"/>
</dbReference>
<keyword evidence="2" id="KW-0547">Nucleotide-binding</keyword>
<gene>
    <name evidence="5" type="ORF">GSLYS_00008653001</name>
</gene>
<dbReference type="PANTHER" id="PTHR10903">
    <property type="entry name" value="GTPASE, IMAP FAMILY MEMBER-RELATED"/>
    <property type="match status" value="1"/>
</dbReference>
<dbReference type="PROSITE" id="PS51720">
    <property type="entry name" value="G_AIG1"/>
    <property type="match status" value="1"/>
</dbReference>
<protein>
    <recommendedName>
        <fullName evidence="4">AIG1-type G domain-containing protein</fullName>
    </recommendedName>
</protein>
<evidence type="ECO:0000313" key="5">
    <source>
        <dbReference type="EMBL" id="CAL1534693.1"/>
    </source>
</evidence>
<evidence type="ECO:0000259" key="4">
    <source>
        <dbReference type="PROSITE" id="PS51720"/>
    </source>
</evidence>
<proteinExistence type="inferred from homology"/>
<evidence type="ECO:0000256" key="2">
    <source>
        <dbReference type="ARBA" id="ARBA00022741"/>
    </source>
</evidence>
<feature type="non-terminal residue" evidence="5">
    <location>
        <position position="259"/>
    </location>
</feature>
<feature type="domain" description="AIG1-type G" evidence="4">
    <location>
        <begin position="6"/>
        <end position="225"/>
    </location>
</feature>
<dbReference type="InterPro" id="IPR027417">
    <property type="entry name" value="P-loop_NTPase"/>
</dbReference>
<comment type="similarity">
    <text evidence="1">Belongs to the TRAFAC class TrmE-Era-EngA-EngB-Septin-like GTPase superfamily. AIG1/Toc34/Toc159-like paraseptin GTPase family. IAN subfamily.</text>
</comment>
<sequence length="259" mass="29536">MATSDPQSYNILLVGKTGSGKSSTGNSILEKNVFQLRKPHDSSDGDVIACHSSVVDGRYVSVVDGTGIGDTYVDFNEGVKSLLQSVETTIIRQDMSCFNAIIVVHSIYERSEIKLKKSVFEIKSIFGHYVLKHWGIIVVTFGDLFDLNNLDENIHSFKDWCQQQTGYFQILLEECNNRCVLFDNKTADKNKQKEQRNKLMSVVDSIIHKQYTIDDFDSPTFKLSRQQLILMEEVNRKLEELDVTMNSRHDVSKQELELL</sequence>
<evidence type="ECO:0000256" key="3">
    <source>
        <dbReference type="ARBA" id="ARBA00023134"/>
    </source>
</evidence>
<dbReference type="PANTHER" id="PTHR10903:SF184">
    <property type="entry name" value="GTP-BINDING PROTEIN A"/>
    <property type="match status" value="1"/>
</dbReference>
<dbReference type="InterPro" id="IPR045058">
    <property type="entry name" value="GIMA/IAN/Toc"/>
</dbReference>
<dbReference type="AlphaFoldDB" id="A0AAV2HL05"/>
<dbReference type="InterPro" id="IPR006703">
    <property type="entry name" value="G_AIG1"/>
</dbReference>